<reference evidence="2 3" key="1">
    <citation type="submission" date="2016-02" db="EMBL/GenBank/DDBJ databases">
        <title>Genome sequence of Halalkalicoccus paucihalophilus DSM 24557.</title>
        <authorList>
            <person name="Poehlein A."/>
            <person name="Daniel R."/>
        </authorList>
    </citation>
    <scope>NUCLEOTIDE SEQUENCE [LARGE SCALE GENOMIC DNA]</scope>
    <source>
        <strain evidence="2 3">DSM 24557</strain>
    </source>
</reference>
<accession>A0A151AJ04</accession>
<sequence>MVDIGNPFGVDLATTIFGAGLSLGLSAAVMEYGYRIPEYSNAELLGGVGVGLVGVGAFLGVVMVLRGLR</sequence>
<gene>
    <name evidence="2" type="ORF">HAPAU_02520</name>
</gene>
<keyword evidence="3" id="KW-1185">Reference proteome</keyword>
<feature type="transmembrane region" description="Helical" evidence="1">
    <location>
        <begin position="12"/>
        <end position="32"/>
    </location>
</feature>
<dbReference type="EMBL" id="LTAZ01000001">
    <property type="protein sequence ID" value="KYH27584.1"/>
    <property type="molecule type" value="Genomic_DNA"/>
</dbReference>
<keyword evidence="1" id="KW-0812">Transmembrane</keyword>
<comment type="caution">
    <text evidence="2">The sequence shown here is derived from an EMBL/GenBank/DDBJ whole genome shotgun (WGS) entry which is preliminary data.</text>
</comment>
<proteinExistence type="predicted"/>
<organism evidence="2 3">
    <name type="scientific">Halalkalicoccus paucihalophilus</name>
    <dbReference type="NCBI Taxonomy" id="1008153"/>
    <lineage>
        <taxon>Archaea</taxon>
        <taxon>Methanobacteriati</taxon>
        <taxon>Methanobacteriota</taxon>
        <taxon>Stenosarchaea group</taxon>
        <taxon>Halobacteria</taxon>
        <taxon>Halobacteriales</taxon>
        <taxon>Halococcaceae</taxon>
        <taxon>Halalkalicoccus</taxon>
    </lineage>
</organism>
<dbReference type="OrthoDB" id="204744at2157"/>
<feature type="transmembrane region" description="Helical" evidence="1">
    <location>
        <begin position="44"/>
        <end position="65"/>
    </location>
</feature>
<evidence type="ECO:0000256" key="1">
    <source>
        <dbReference type="SAM" id="Phobius"/>
    </source>
</evidence>
<dbReference type="AlphaFoldDB" id="A0A151AJ04"/>
<evidence type="ECO:0000313" key="3">
    <source>
        <dbReference type="Proteomes" id="UP000075321"/>
    </source>
</evidence>
<dbReference type="PATRIC" id="fig|1008153.3.peg.255"/>
<name>A0A151AJ04_9EURY</name>
<keyword evidence="1" id="KW-1133">Transmembrane helix</keyword>
<dbReference type="Proteomes" id="UP000075321">
    <property type="component" value="Unassembled WGS sequence"/>
</dbReference>
<evidence type="ECO:0000313" key="2">
    <source>
        <dbReference type="EMBL" id="KYH27584.1"/>
    </source>
</evidence>
<dbReference type="RefSeq" id="WP_066378526.1">
    <property type="nucleotide sequence ID" value="NZ_LTAZ01000001.1"/>
</dbReference>
<protein>
    <submittedName>
        <fullName evidence="2">Uncharacterized protein</fullName>
    </submittedName>
</protein>
<keyword evidence="1" id="KW-0472">Membrane</keyword>